<keyword evidence="2 4" id="KW-0378">Hydrolase</keyword>
<sequence>MKNKKALLIIDMINTFDFDGGDELLSNTEDIVDNIKELKKKAKQADIPVIYVNDNYGLWQDNMNDIIEVCKEGKGKSIIEKIHPDEDDYFIVKPKHSCFFGTQLEILLHQLDVNHLILTGIAGDICVLFTANDAYMREYGVSIPRDCIASERKEDNDSAIHIINKTIDADMSESAEVEFK</sequence>
<dbReference type="Proteomes" id="UP001389717">
    <property type="component" value="Unassembled WGS sequence"/>
</dbReference>
<reference evidence="4 5" key="1">
    <citation type="submission" date="2024-04" db="EMBL/GenBank/DDBJ databases">
        <title>Bacillus oryzaecorticis sp. nov., a moderately halophilic bacterium isolated from rice husks.</title>
        <authorList>
            <person name="Zhu H.-S."/>
        </authorList>
    </citation>
    <scope>NUCLEOTIDE SEQUENCE [LARGE SCALE GENOMIC DNA]</scope>
    <source>
        <strain evidence="4 5">ZC255</strain>
    </source>
</reference>
<feature type="domain" description="Isochorismatase-like" evidence="3">
    <location>
        <begin position="6"/>
        <end position="164"/>
    </location>
</feature>
<dbReference type="RefSeq" id="WP_341986287.1">
    <property type="nucleotide sequence ID" value="NZ_JBBYAF010000078.1"/>
</dbReference>
<dbReference type="InterPro" id="IPR050272">
    <property type="entry name" value="Isochorismatase-like_hydrls"/>
</dbReference>
<dbReference type="InterPro" id="IPR000868">
    <property type="entry name" value="Isochorismatase-like_dom"/>
</dbReference>
<name>A0ABU9KFB7_9BACI</name>
<accession>A0ABU9KFB7</accession>
<dbReference type="EC" id="3.-.-.-" evidence="4"/>
<keyword evidence="5" id="KW-1185">Reference proteome</keyword>
<dbReference type="PANTHER" id="PTHR43540:SF6">
    <property type="entry name" value="ISOCHORISMATASE-LIKE DOMAIN-CONTAINING PROTEIN"/>
    <property type="match status" value="1"/>
</dbReference>
<dbReference type="PANTHER" id="PTHR43540">
    <property type="entry name" value="PEROXYUREIDOACRYLATE/UREIDOACRYLATE AMIDOHYDROLASE-RELATED"/>
    <property type="match status" value="1"/>
</dbReference>
<evidence type="ECO:0000259" key="3">
    <source>
        <dbReference type="Pfam" id="PF00857"/>
    </source>
</evidence>
<dbReference type="Pfam" id="PF00857">
    <property type="entry name" value="Isochorismatase"/>
    <property type="match status" value="1"/>
</dbReference>
<evidence type="ECO:0000256" key="2">
    <source>
        <dbReference type="ARBA" id="ARBA00022801"/>
    </source>
</evidence>
<dbReference type="EMBL" id="JBBYAF010000078">
    <property type="protein sequence ID" value="MEL3974732.1"/>
    <property type="molecule type" value="Genomic_DNA"/>
</dbReference>
<proteinExistence type="inferred from homology"/>
<dbReference type="Gene3D" id="3.40.50.850">
    <property type="entry name" value="Isochorismatase-like"/>
    <property type="match status" value="1"/>
</dbReference>
<gene>
    <name evidence="4" type="ORF">AAEO50_20805</name>
</gene>
<protein>
    <submittedName>
        <fullName evidence="4">Isochorismatase family cysteine hydrolase</fullName>
        <ecNumber evidence="4">3.-.-.-</ecNumber>
    </submittedName>
</protein>
<organism evidence="4 5">
    <name type="scientific">Rossellomorea oryzaecorticis</name>
    <dbReference type="NCBI Taxonomy" id="1396505"/>
    <lineage>
        <taxon>Bacteria</taxon>
        <taxon>Bacillati</taxon>
        <taxon>Bacillota</taxon>
        <taxon>Bacilli</taxon>
        <taxon>Bacillales</taxon>
        <taxon>Bacillaceae</taxon>
        <taxon>Rossellomorea</taxon>
    </lineage>
</organism>
<evidence type="ECO:0000256" key="1">
    <source>
        <dbReference type="ARBA" id="ARBA00006336"/>
    </source>
</evidence>
<dbReference type="CDD" id="cd00431">
    <property type="entry name" value="cysteine_hydrolases"/>
    <property type="match status" value="1"/>
</dbReference>
<dbReference type="SUPFAM" id="SSF52499">
    <property type="entry name" value="Isochorismatase-like hydrolases"/>
    <property type="match status" value="1"/>
</dbReference>
<comment type="similarity">
    <text evidence="1">Belongs to the isochorismatase family.</text>
</comment>
<dbReference type="InterPro" id="IPR036380">
    <property type="entry name" value="Isochorismatase-like_sf"/>
</dbReference>
<comment type="caution">
    <text evidence="4">The sequence shown here is derived from an EMBL/GenBank/DDBJ whole genome shotgun (WGS) entry which is preliminary data.</text>
</comment>
<evidence type="ECO:0000313" key="5">
    <source>
        <dbReference type="Proteomes" id="UP001389717"/>
    </source>
</evidence>
<evidence type="ECO:0000313" key="4">
    <source>
        <dbReference type="EMBL" id="MEL3974732.1"/>
    </source>
</evidence>
<dbReference type="GO" id="GO:0016787">
    <property type="term" value="F:hydrolase activity"/>
    <property type="evidence" value="ECO:0007669"/>
    <property type="project" value="UniProtKB-KW"/>
</dbReference>